<sequence>MSTMACLDKLPIELIHTIFNYLETHDIFISFYNINTYINTILNTYQRYHINFESISMSNFYITLHHINPSQVISLTLSNMDDTPGQFQLFFSLFSMKQFIRLESLQLIQPLNPIDLNKILIDLFPSESLKSLSIIHCQPSSVNQETFLLFSSLINTSTSLRRLYLSGALNTIFHYDITSSINHLYFNNNIFNTVPLEYIALRMPYLTSLNTAITLNMNYTHILTLIHLTRLTMTIFININNSDIKILLNKMPSLVFLKITANGKQWFNGHFWEQHLPLTVQTFQFNFCTQSIHINEQIILETFQTPFWLKIKQWYVMLDCQMNETMTHIYSLPYCDTQFYYRPSMNPIYKFRSSVPISKPYMNNVKTLTVDFSTLITESNSSLTSTHFFSNISTLILVDHGCYSSIQLLLNFLESIIDLNQIIGLKLGQFHHPDFISILYNRLPQLHSLRIPETLYTKLQMLDFRNIRSLNICDWLTNIDRMIFMFPSIKCLCIRSITFEHMRQVIELLKETLINITFRHINQELQEKIVKWLYDYFNKHRQFSYDIDEHMNLHIWLSDLMV</sequence>
<evidence type="ECO:0000313" key="2">
    <source>
        <dbReference type="EMBL" id="CAF0858196.1"/>
    </source>
</evidence>
<dbReference type="InterPro" id="IPR001810">
    <property type="entry name" value="F-box_dom"/>
</dbReference>
<dbReference type="EMBL" id="CAJNOT010000136">
    <property type="protein sequence ID" value="CAF0858196.1"/>
    <property type="molecule type" value="Genomic_DNA"/>
</dbReference>
<gene>
    <name evidence="2" type="ORF">ZHD862_LOCUS5238</name>
</gene>
<comment type="caution">
    <text evidence="2">The sequence shown here is derived from an EMBL/GenBank/DDBJ whole genome shotgun (WGS) entry which is preliminary data.</text>
</comment>
<reference evidence="2" key="1">
    <citation type="submission" date="2021-02" db="EMBL/GenBank/DDBJ databases">
        <authorList>
            <person name="Nowell W R."/>
        </authorList>
    </citation>
    <scope>NUCLEOTIDE SEQUENCE</scope>
</reference>
<evidence type="ECO:0000313" key="3">
    <source>
        <dbReference type="Proteomes" id="UP000663864"/>
    </source>
</evidence>
<dbReference type="Proteomes" id="UP000663864">
    <property type="component" value="Unassembled WGS sequence"/>
</dbReference>
<organism evidence="2 3">
    <name type="scientific">Rotaria sordida</name>
    <dbReference type="NCBI Taxonomy" id="392033"/>
    <lineage>
        <taxon>Eukaryota</taxon>
        <taxon>Metazoa</taxon>
        <taxon>Spiralia</taxon>
        <taxon>Gnathifera</taxon>
        <taxon>Rotifera</taxon>
        <taxon>Eurotatoria</taxon>
        <taxon>Bdelloidea</taxon>
        <taxon>Philodinida</taxon>
        <taxon>Philodinidae</taxon>
        <taxon>Rotaria</taxon>
    </lineage>
</organism>
<feature type="domain" description="F-box" evidence="1">
    <location>
        <begin position="4"/>
        <end position="55"/>
    </location>
</feature>
<evidence type="ECO:0000259" key="1">
    <source>
        <dbReference type="PROSITE" id="PS50181"/>
    </source>
</evidence>
<dbReference type="PROSITE" id="PS50181">
    <property type="entry name" value="FBOX"/>
    <property type="match status" value="1"/>
</dbReference>
<protein>
    <recommendedName>
        <fullName evidence="1">F-box domain-containing protein</fullName>
    </recommendedName>
</protein>
<name>A0A813X0P6_9BILA</name>
<accession>A0A813X0P6</accession>
<proteinExistence type="predicted"/>
<dbReference type="AlphaFoldDB" id="A0A813X0P6"/>